<evidence type="ECO:0000313" key="2">
    <source>
        <dbReference type="Proteomes" id="UP001283361"/>
    </source>
</evidence>
<reference evidence="1" key="1">
    <citation type="journal article" date="2023" name="G3 (Bethesda)">
        <title>A reference genome for the long-term kleptoplast-retaining sea slug Elysia crispata morphotype clarki.</title>
        <authorList>
            <person name="Eastman K.E."/>
            <person name="Pendleton A.L."/>
            <person name="Shaikh M.A."/>
            <person name="Suttiyut T."/>
            <person name="Ogas R."/>
            <person name="Tomko P."/>
            <person name="Gavelis G."/>
            <person name="Widhalm J.R."/>
            <person name="Wisecaver J.H."/>
        </authorList>
    </citation>
    <scope>NUCLEOTIDE SEQUENCE</scope>
    <source>
        <strain evidence="1">ECLA1</strain>
    </source>
</reference>
<protein>
    <submittedName>
        <fullName evidence="1">Uncharacterized protein</fullName>
    </submittedName>
</protein>
<dbReference type="AlphaFoldDB" id="A0AAE0Z0D3"/>
<organism evidence="1 2">
    <name type="scientific">Elysia crispata</name>
    <name type="common">lettuce slug</name>
    <dbReference type="NCBI Taxonomy" id="231223"/>
    <lineage>
        <taxon>Eukaryota</taxon>
        <taxon>Metazoa</taxon>
        <taxon>Spiralia</taxon>
        <taxon>Lophotrochozoa</taxon>
        <taxon>Mollusca</taxon>
        <taxon>Gastropoda</taxon>
        <taxon>Heterobranchia</taxon>
        <taxon>Euthyneura</taxon>
        <taxon>Panpulmonata</taxon>
        <taxon>Sacoglossa</taxon>
        <taxon>Placobranchoidea</taxon>
        <taxon>Plakobranchidae</taxon>
        <taxon>Elysia</taxon>
    </lineage>
</organism>
<dbReference type="EMBL" id="JAWDGP010004970">
    <property type="protein sequence ID" value="KAK3760609.1"/>
    <property type="molecule type" value="Genomic_DNA"/>
</dbReference>
<name>A0AAE0Z0D3_9GAST</name>
<dbReference type="Proteomes" id="UP001283361">
    <property type="component" value="Unassembled WGS sequence"/>
</dbReference>
<keyword evidence="2" id="KW-1185">Reference proteome</keyword>
<proteinExistence type="predicted"/>
<sequence>MGRGVKRKSDSCDGAREADEVGVAVENSSLYVTSLCEARCPIPRTSPPLIVTVPVACMSLACVRRGVLYREPHRHSL</sequence>
<comment type="caution">
    <text evidence="1">The sequence shown here is derived from an EMBL/GenBank/DDBJ whole genome shotgun (WGS) entry which is preliminary data.</text>
</comment>
<gene>
    <name evidence="1" type="ORF">RRG08_038169</name>
</gene>
<evidence type="ECO:0000313" key="1">
    <source>
        <dbReference type="EMBL" id="KAK3760609.1"/>
    </source>
</evidence>
<accession>A0AAE0Z0D3</accession>